<feature type="transmembrane region" description="Helical" evidence="5">
    <location>
        <begin position="248"/>
        <end position="270"/>
    </location>
</feature>
<dbReference type="PROSITE" id="PS50262">
    <property type="entry name" value="G_PROTEIN_RECEP_F1_2"/>
    <property type="match status" value="1"/>
</dbReference>
<feature type="transmembrane region" description="Helical" evidence="5">
    <location>
        <begin position="342"/>
        <end position="363"/>
    </location>
</feature>
<feature type="transmembrane region" description="Helical" evidence="5">
    <location>
        <begin position="104"/>
        <end position="126"/>
    </location>
</feature>
<evidence type="ECO:0000256" key="1">
    <source>
        <dbReference type="ARBA" id="ARBA00004370"/>
    </source>
</evidence>
<evidence type="ECO:0000313" key="11">
    <source>
        <dbReference type="Proteomes" id="UP000663874"/>
    </source>
</evidence>
<dbReference type="GO" id="GO:0016020">
    <property type="term" value="C:membrane"/>
    <property type="evidence" value="ECO:0007669"/>
    <property type="project" value="UniProtKB-SubCell"/>
</dbReference>
<keyword evidence="4 5" id="KW-0472">Membrane</keyword>
<evidence type="ECO:0000256" key="4">
    <source>
        <dbReference type="ARBA" id="ARBA00023136"/>
    </source>
</evidence>
<feature type="transmembrane region" description="Helical" evidence="5">
    <location>
        <begin position="30"/>
        <end position="50"/>
    </location>
</feature>
<feature type="transmembrane region" description="Helical" evidence="5">
    <location>
        <begin position="62"/>
        <end position="84"/>
    </location>
</feature>
<evidence type="ECO:0000259" key="6">
    <source>
        <dbReference type="PROSITE" id="PS50262"/>
    </source>
</evidence>
<dbReference type="EMBL" id="CAJNOO010005002">
    <property type="protein sequence ID" value="CAF1400602.1"/>
    <property type="molecule type" value="Genomic_DNA"/>
</dbReference>
<comment type="caution">
    <text evidence="9">The sequence shown here is derived from an EMBL/GenBank/DDBJ whole genome shotgun (WGS) entry which is preliminary data.</text>
</comment>
<dbReference type="OrthoDB" id="10037052at2759"/>
<dbReference type="Proteomes" id="UP000663882">
    <property type="component" value="Unassembled WGS sequence"/>
</dbReference>
<dbReference type="EMBL" id="CAJOAX010004892">
    <property type="protein sequence ID" value="CAF3925971.1"/>
    <property type="molecule type" value="Genomic_DNA"/>
</dbReference>
<dbReference type="Gene3D" id="1.20.1070.10">
    <property type="entry name" value="Rhodopsin 7-helix transmembrane proteins"/>
    <property type="match status" value="1"/>
</dbReference>
<keyword evidence="3 5" id="KW-1133">Transmembrane helix</keyword>
<evidence type="ECO:0000313" key="7">
    <source>
        <dbReference type="EMBL" id="CAF1400602.1"/>
    </source>
</evidence>
<evidence type="ECO:0000313" key="8">
    <source>
        <dbReference type="EMBL" id="CAF1450874.1"/>
    </source>
</evidence>
<reference evidence="9" key="1">
    <citation type="submission" date="2021-02" db="EMBL/GenBank/DDBJ databases">
        <authorList>
            <person name="Nowell W R."/>
        </authorList>
    </citation>
    <scope>NUCLEOTIDE SEQUENCE</scope>
</reference>
<keyword evidence="2 5" id="KW-0812">Transmembrane</keyword>
<dbReference type="Proteomes" id="UP000663874">
    <property type="component" value="Unassembled WGS sequence"/>
</dbReference>
<dbReference type="SUPFAM" id="SSF81321">
    <property type="entry name" value="Family A G protein-coupled receptor-like"/>
    <property type="match status" value="1"/>
</dbReference>
<gene>
    <name evidence="9" type="ORF">FNK824_LOCUS21341</name>
    <name evidence="10" type="ORF">OTI717_LOCUS25081</name>
    <name evidence="7" type="ORF">RFH988_LOCUS34826</name>
    <name evidence="8" type="ORF">SEV965_LOCUS33680</name>
</gene>
<dbReference type="EMBL" id="CAJNOU010004681">
    <property type="protein sequence ID" value="CAF1450874.1"/>
    <property type="molecule type" value="Genomic_DNA"/>
</dbReference>
<evidence type="ECO:0000256" key="5">
    <source>
        <dbReference type="SAM" id="Phobius"/>
    </source>
</evidence>
<dbReference type="Proteomes" id="UP000663823">
    <property type="component" value="Unassembled WGS sequence"/>
</dbReference>
<dbReference type="EMBL" id="CAJOBE010004090">
    <property type="protein sequence ID" value="CAF3915767.1"/>
    <property type="molecule type" value="Genomic_DNA"/>
</dbReference>
<organism evidence="9 11">
    <name type="scientific">Rotaria sordida</name>
    <dbReference type="NCBI Taxonomy" id="392033"/>
    <lineage>
        <taxon>Eukaryota</taxon>
        <taxon>Metazoa</taxon>
        <taxon>Spiralia</taxon>
        <taxon>Gnathifera</taxon>
        <taxon>Rotifera</taxon>
        <taxon>Eurotatoria</taxon>
        <taxon>Bdelloidea</taxon>
        <taxon>Philodinida</taxon>
        <taxon>Philodinidae</taxon>
        <taxon>Rotaria</taxon>
    </lineage>
</organism>
<dbReference type="Proteomes" id="UP000663889">
    <property type="component" value="Unassembled WGS sequence"/>
</dbReference>
<proteinExistence type="predicted"/>
<accession>A0A819IBB3</accession>
<evidence type="ECO:0000313" key="9">
    <source>
        <dbReference type="EMBL" id="CAF3915767.1"/>
    </source>
</evidence>
<sequence>MNQLNSTMSSLSSVNLIAAINNVTLQLVRYFSIFIFLFGSIGNILNVLALSQRVFRSNPCAVFFLFSSVVNFIAILSGLLSRILSGWGTDLTATNRFFCKLRGFVVNIARSVAIWYILFAMIDRWLLSCSKLQRRRMSSLKNAQRAMIISLIVATLVFSHVIYCHEPNLINAPQKCYGITITCRFVTDVSFLLLAIIFPLPLMLMFGLMTIYNIRQSKARVAHRDITTVTNTMTTNTKQQRRLTKQDYNLLVMLLVQIFILFILSLPLGFQKLYSAIVVDRTPSALNDAIENLVYNLAQLLHFLANGMPFYIYTLAGGKVFPGVSGAFVTGLGLNPRLGNNYAFIITPILFILAAVICTRIIFIHRKFIWLWACRSLTLYTYHYIENGIVP</sequence>
<dbReference type="PANTHER" id="PTHR46641">
    <property type="entry name" value="FMRFAMIDE RECEPTOR-RELATED"/>
    <property type="match status" value="1"/>
</dbReference>
<name>A0A819IBB3_9BILA</name>
<dbReference type="PANTHER" id="PTHR46641:SF2">
    <property type="entry name" value="FMRFAMIDE RECEPTOR"/>
    <property type="match status" value="1"/>
</dbReference>
<dbReference type="InterPro" id="IPR017452">
    <property type="entry name" value="GPCR_Rhodpsn_7TM"/>
</dbReference>
<feature type="domain" description="G-protein coupled receptors family 1 profile" evidence="6">
    <location>
        <begin position="42"/>
        <end position="313"/>
    </location>
</feature>
<dbReference type="InterPro" id="IPR052954">
    <property type="entry name" value="GPCR-Ligand_Int"/>
</dbReference>
<comment type="subcellular location">
    <subcellularLocation>
        <location evidence="1">Membrane</location>
    </subcellularLocation>
</comment>
<feature type="transmembrane region" description="Helical" evidence="5">
    <location>
        <begin position="191"/>
        <end position="214"/>
    </location>
</feature>
<evidence type="ECO:0000313" key="10">
    <source>
        <dbReference type="EMBL" id="CAF3925971.1"/>
    </source>
</evidence>
<dbReference type="AlphaFoldDB" id="A0A819IBB3"/>
<protein>
    <recommendedName>
        <fullName evidence="6">G-protein coupled receptors family 1 profile domain-containing protein</fullName>
    </recommendedName>
</protein>
<evidence type="ECO:0000256" key="3">
    <source>
        <dbReference type="ARBA" id="ARBA00022989"/>
    </source>
</evidence>
<feature type="transmembrane region" description="Helical" evidence="5">
    <location>
        <begin position="146"/>
        <end position="163"/>
    </location>
</feature>
<evidence type="ECO:0000256" key="2">
    <source>
        <dbReference type="ARBA" id="ARBA00022692"/>
    </source>
</evidence>